<organism evidence="1 2">
    <name type="scientific">Galliscardovia ingluviei</name>
    <dbReference type="NCBI Taxonomy" id="1769422"/>
    <lineage>
        <taxon>Bacteria</taxon>
        <taxon>Bacillati</taxon>
        <taxon>Actinomycetota</taxon>
        <taxon>Actinomycetes</taxon>
        <taxon>Bifidobacteriales</taxon>
        <taxon>Bifidobacteriaceae</taxon>
        <taxon>Galliscardovia</taxon>
    </lineage>
</organism>
<evidence type="ECO:0000313" key="2">
    <source>
        <dbReference type="Proteomes" id="UP000619536"/>
    </source>
</evidence>
<evidence type="ECO:0008006" key="3">
    <source>
        <dbReference type="Google" id="ProtNLM"/>
    </source>
</evidence>
<sequence length="272" mass="31878">MQPLQALDYVYYKQTLTKLLRGYEDKTFRTVCTLLNNPNMPLVDALDQLYNIAEQSRRNEYYYQNQWFTQFAQHQTSVSVLRQNWAGRCVADLIDCERGEAIEIKSDLDSFARLEHQIAQYFTGFTHVSVLAKDEKIRELCGLLEHMPCGERVGVYAMHEAGDISAVREPRMVIKYLKQRTIYAMLHQKEVETLLAQRDPSFQPCNSYERYEHYYQKFSTTSVLVNQRDMTRIITERSRRNINAIKTLPPSVWSAAYFLPDKELQTLLSMST</sequence>
<dbReference type="AlphaFoldDB" id="A0A8J3AR12"/>
<gene>
    <name evidence="1" type="ORF">GCM10007377_15370</name>
</gene>
<dbReference type="InterPro" id="IPR047729">
    <property type="entry name" value="Sce7726-like"/>
</dbReference>
<reference evidence="1" key="1">
    <citation type="journal article" date="2014" name="Int. J. Syst. Evol. Microbiol.">
        <title>Complete genome sequence of Corynebacterium casei LMG S-19264T (=DSM 44701T), isolated from a smear-ripened cheese.</title>
        <authorList>
            <consortium name="US DOE Joint Genome Institute (JGI-PGF)"/>
            <person name="Walter F."/>
            <person name="Albersmeier A."/>
            <person name="Kalinowski J."/>
            <person name="Ruckert C."/>
        </authorList>
    </citation>
    <scope>NUCLEOTIDE SEQUENCE</scope>
    <source>
        <strain evidence="1">CCM 8606</strain>
    </source>
</reference>
<proteinExistence type="predicted"/>
<protein>
    <recommendedName>
        <fullName evidence="3">Sce7726 family protein</fullName>
    </recommendedName>
</protein>
<comment type="caution">
    <text evidence="1">The sequence shown here is derived from an EMBL/GenBank/DDBJ whole genome shotgun (WGS) entry which is preliminary data.</text>
</comment>
<reference evidence="1" key="2">
    <citation type="submission" date="2020-09" db="EMBL/GenBank/DDBJ databases">
        <authorList>
            <person name="Sun Q."/>
            <person name="Sedlacek I."/>
        </authorList>
    </citation>
    <scope>NUCLEOTIDE SEQUENCE</scope>
    <source>
        <strain evidence="1">CCM 8606</strain>
    </source>
</reference>
<evidence type="ECO:0000313" key="1">
    <source>
        <dbReference type="EMBL" id="GGI15332.1"/>
    </source>
</evidence>
<dbReference type="RefSeq" id="WP_188355706.1">
    <property type="nucleotide sequence ID" value="NZ_BMDH01000006.1"/>
</dbReference>
<dbReference type="NCBIfam" id="NF033832">
    <property type="entry name" value="sce7726_fam"/>
    <property type="match status" value="1"/>
</dbReference>
<dbReference type="Proteomes" id="UP000619536">
    <property type="component" value="Unassembled WGS sequence"/>
</dbReference>
<keyword evidence="2" id="KW-1185">Reference proteome</keyword>
<accession>A0A8J3AR12</accession>
<name>A0A8J3AR12_9BIFI</name>
<dbReference type="EMBL" id="BMDH01000006">
    <property type="protein sequence ID" value="GGI15332.1"/>
    <property type="molecule type" value="Genomic_DNA"/>
</dbReference>